<feature type="compositionally biased region" description="Gly residues" evidence="2">
    <location>
        <begin position="33"/>
        <end position="46"/>
    </location>
</feature>
<dbReference type="Proteomes" id="UP000551758">
    <property type="component" value="Unassembled WGS sequence"/>
</dbReference>
<evidence type="ECO:0000256" key="2">
    <source>
        <dbReference type="SAM" id="MobiDB-lite"/>
    </source>
</evidence>
<dbReference type="InterPro" id="IPR036964">
    <property type="entry name" value="RASGEF_cat_dom_sf"/>
</dbReference>
<name>A0A7J7EE96_DICBM</name>
<dbReference type="GO" id="GO:0005085">
    <property type="term" value="F:guanyl-nucleotide exchange factor activity"/>
    <property type="evidence" value="ECO:0007669"/>
    <property type="project" value="UniProtKB-KW"/>
</dbReference>
<dbReference type="InterPro" id="IPR001895">
    <property type="entry name" value="RASGEF_cat_dom"/>
</dbReference>
<evidence type="ECO:0000313" key="5">
    <source>
        <dbReference type="Proteomes" id="UP000551758"/>
    </source>
</evidence>
<dbReference type="PANTHER" id="PTHR23113">
    <property type="entry name" value="GUANINE NUCLEOTIDE EXCHANGE FACTOR"/>
    <property type="match status" value="1"/>
</dbReference>
<proteinExistence type="predicted"/>
<dbReference type="AlphaFoldDB" id="A0A7J7EE96"/>
<dbReference type="GO" id="GO:0007265">
    <property type="term" value="P:Ras protein signal transduction"/>
    <property type="evidence" value="ECO:0007669"/>
    <property type="project" value="TreeGrafter"/>
</dbReference>
<evidence type="ECO:0000313" key="4">
    <source>
        <dbReference type="EMBL" id="KAF5914105.1"/>
    </source>
</evidence>
<gene>
    <name evidence="4" type="ORF">HPG69_010265</name>
</gene>
<dbReference type="InterPro" id="IPR023578">
    <property type="entry name" value="Ras_GEF_dom_sf"/>
</dbReference>
<dbReference type="InterPro" id="IPR008937">
    <property type="entry name" value="Ras-like_GEF"/>
</dbReference>
<reference evidence="4 5" key="1">
    <citation type="journal article" date="2020" name="Mol. Biol. Evol.">
        <title>Interspecific Gene Flow and the Evolution of Specialization in Black and White Rhinoceros.</title>
        <authorList>
            <person name="Moodley Y."/>
            <person name="Westbury M.V."/>
            <person name="Russo I.M."/>
            <person name="Gopalakrishnan S."/>
            <person name="Rakotoarivelo A."/>
            <person name="Olsen R.A."/>
            <person name="Prost S."/>
            <person name="Tunstall T."/>
            <person name="Ryder O.A."/>
            <person name="Dalen L."/>
            <person name="Bruford M.W."/>
        </authorList>
    </citation>
    <scope>NUCLEOTIDE SEQUENCE [LARGE SCALE GENOMIC DNA]</scope>
    <source>
        <strain evidence="4">SBR-YM</strain>
        <tissue evidence="4">Skin</tissue>
    </source>
</reference>
<dbReference type="Gene3D" id="1.10.840.10">
    <property type="entry name" value="Ras guanine-nucleotide exchange factors catalytic domain"/>
    <property type="match status" value="2"/>
</dbReference>
<organism evidence="4 5">
    <name type="scientific">Diceros bicornis minor</name>
    <name type="common">South-central black rhinoceros</name>
    <dbReference type="NCBI Taxonomy" id="77932"/>
    <lineage>
        <taxon>Eukaryota</taxon>
        <taxon>Metazoa</taxon>
        <taxon>Chordata</taxon>
        <taxon>Craniata</taxon>
        <taxon>Vertebrata</taxon>
        <taxon>Euteleostomi</taxon>
        <taxon>Mammalia</taxon>
        <taxon>Eutheria</taxon>
        <taxon>Laurasiatheria</taxon>
        <taxon>Perissodactyla</taxon>
        <taxon>Rhinocerotidae</taxon>
        <taxon>Diceros</taxon>
    </lineage>
</organism>
<feature type="region of interest" description="Disordered" evidence="2">
    <location>
        <begin position="1"/>
        <end position="46"/>
    </location>
</feature>
<feature type="non-terminal residue" evidence="4">
    <location>
        <position position="1"/>
    </location>
</feature>
<dbReference type="PANTHER" id="PTHR23113:SF35">
    <property type="entry name" value="RAL GUANINE NUCLEOTIDE DISSOCIATION STIMULATOR"/>
    <property type="match status" value="1"/>
</dbReference>
<keyword evidence="1" id="KW-0344">Guanine-nucleotide releasing factor</keyword>
<sequence length="232" mass="25959">PGSHHPCHYHTIQNCGQPHHHHLPRGSEHDGPGRGQGGGVLGPGGQGESWELPLLHSQLSGLKPVCRVLRNFSSLLGILSALQSPSIHHLKKIWGQVSRWIGHSPSEYHQSGPDMAHTAAVAPSVTWDHLGDSKPQAQGLTWKNSPKFKKWYTKDQWQYNVIEDIPLLQKAANQYNLQPKERFGAWFQAVEPLIEDERCSLSCQLELPFQWTSKTRMFFKAKRSPPPSSAGL</sequence>
<feature type="domain" description="Ras-GEF" evidence="3">
    <location>
        <begin position="66"/>
        <end position="99"/>
    </location>
</feature>
<comment type="caution">
    <text evidence="4">The sequence shown here is derived from an EMBL/GenBank/DDBJ whole genome shotgun (WGS) entry which is preliminary data.</text>
</comment>
<keyword evidence="5" id="KW-1185">Reference proteome</keyword>
<feature type="non-terminal residue" evidence="4">
    <location>
        <position position="232"/>
    </location>
</feature>
<dbReference type="Pfam" id="PF00617">
    <property type="entry name" value="RasGEF"/>
    <property type="match status" value="1"/>
</dbReference>
<dbReference type="SUPFAM" id="SSF48366">
    <property type="entry name" value="Ras GEF"/>
    <property type="match status" value="1"/>
</dbReference>
<evidence type="ECO:0000256" key="1">
    <source>
        <dbReference type="ARBA" id="ARBA00022658"/>
    </source>
</evidence>
<dbReference type="EMBL" id="JACDTQ010003506">
    <property type="protein sequence ID" value="KAF5914105.1"/>
    <property type="molecule type" value="Genomic_DNA"/>
</dbReference>
<protein>
    <recommendedName>
        <fullName evidence="3">Ras-GEF domain-containing protein</fullName>
    </recommendedName>
</protein>
<accession>A0A7J7EE96</accession>
<evidence type="ECO:0000259" key="3">
    <source>
        <dbReference type="Pfam" id="PF00617"/>
    </source>
</evidence>
<dbReference type="GO" id="GO:0005886">
    <property type="term" value="C:plasma membrane"/>
    <property type="evidence" value="ECO:0007669"/>
    <property type="project" value="TreeGrafter"/>
</dbReference>